<evidence type="ECO:0000256" key="1">
    <source>
        <dbReference type="SAM" id="Phobius"/>
    </source>
</evidence>
<feature type="transmembrane region" description="Helical" evidence="1">
    <location>
        <begin position="32"/>
        <end position="49"/>
    </location>
</feature>
<accession>A0A9Q0YHE5</accession>
<proteinExistence type="predicted"/>
<dbReference type="AlphaFoldDB" id="A0A9Q0YHE5"/>
<comment type="caution">
    <text evidence="2">The sequence shown here is derived from an EMBL/GenBank/DDBJ whole genome shotgun (WGS) entry which is preliminary data.</text>
</comment>
<name>A0A9Q0YHE5_HOLLE</name>
<keyword evidence="1" id="KW-0812">Transmembrane</keyword>
<sequence length="107" mass="12282">MHGVTISEGDRMTLKRFKSDMASPVNSQLKCFIYFLIVAIFSFFLMFFLSPENKLYNIYHRKVTRPDIFGAAKDPETCTGRECVRGYVARHGRVMPEDQLVIAKVKG</sequence>
<keyword evidence="3" id="KW-1185">Reference proteome</keyword>
<protein>
    <submittedName>
        <fullName evidence="2">Uncharacterized protein</fullName>
    </submittedName>
</protein>
<reference evidence="2" key="1">
    <citation type="submission" date="2021-10" db="EMBL/GenBank/DDBJ databases">
        <title>Tropical sea cucumber genome reveals ecological adaptation and Cuvierian tubules defense mechanism.</title>
        <authorList>
            <person name="Chen T."/>
        </authorList>
    </citation>
    <scope>NUCLEOTIDE SEQUENCE</scope>
    <source>
        <strain evidence="2">Nanhai2018</strain>
        <tissue evidence="2">Muscle</tissue>
    </source>
</reference>
<evidence type="ECO:0000313" key="2">
    <source>
        <dbReference type="EMBL" id="KAJ8022657.1"/>
    </source>
</evidence>
<dbReference type="EMBL" id="JAIZAY010000020">
    <property type="protein sequence ID" value="KAJ8022657.1"/>
    <property type="molecule type" value="Genomic_DNA"/>
</dbReference>
<dbReference type="Proteomes" id="UP001152320">
    <property type="component" value="Chromosome 20"/>
</dbReference>
<keyword evidence="1" id="KW-1133">Transmembrane helix</keyword>
<evidence type="ECO:0000313" key="3">
    <source>
        <dbReference type="Proteomes" id="UP001152320"/>
    </source>
</evidence>
<gene>
    <name evidence="2" type="ORF">HOLleu_37621</name>
</gene>
<keyword evidence="1" id="KW-0472">Membrane</keyword>
<organism evidence="2 3">
    <name type="scientific">Holothuria leucospilota</name>
    <name type="common">Black long sea cucumber</name>
    <name type="synonym">Mertensiothuria leucospilota</name>
    <dbReference type="NCBI Taxonomy" id="206669"/>
    <lineage>
        <taxon>Eukaryota</taxon>
        <taxon>Metazoa</taxon>
        <taxon>Echinodermata</taxon>
        <taxon>Eleutherozoa</taxon>
        <taxon>Echinozoa</taxon>
        <taxon>Holothuroidea</taxon>
        <taxon>Aspidochirotacea</taxon>
        <taxon>Aspidochirotida</taxon>
        <taxon>Holothuriidae</taxon>
        <taxon>Holothuria</taxon>
    </lineage>
</organism>